<evidence type="ECO:0000313" key="3">
    <source>
        <dbReference type="EMBL" id="VFK07593.1"/>
    </source>
</evidence>
<organism evidence="3">
    <name type="scientific">Candidatus Kentrum sp. FM</name>
    <dbReference type="NCBI Taxonomy" id="2126340"/>
    <lineage>
        <taxon>Bacteria</taxon>
        <taxon>Pseudomonadati</taxon>
        <taxon>Pseudomonadota</taxon>
        <taxon>Gammaproteobacteria</taxon>
        <taxon>Candidatus Kentrum</taxon>
    </lineage>
</organism>
<name>A0A450VS35_9GAMM</name>
<dbReference type="EMBL" id="CAADFL010000045">
    <property type="protein sequence ID" value="VFK07593.1"/>
    <property type="molecule type" value="Genomic_DNA"/>
</dbReference>
<reference evidence="3" key="1">
    <citation type="submission" date="2019-02" db="EMBL/GenBank/DDBJ databases">
        <authorList>
            <person name="Gruber-Vodicka R. H."/>
            <person name="Seah K. B. B."/>
        </authorList>
    </citation>
    <scope>NUCLEOTIDE SEQUENCE</scope>
    <source>
        <strain evidence="2">BECK_BZ163</strain>
        <strain evidence="3">BECK_BZ164</strain>
        <strain evidence="1">BECK_BZ165</strain>
    </source>
</reference>
<protein>
    <submittedName>
        <fullName evidence="3">Uncharacterized protein</fullName>
    </submittedName>
</protein>
<gene>
    <name evidence="2" type="ORF">BECKFM1743A_GA0114220_100627</name>
    <name evidence="3" type="ORF">BECKFM1743B_GA0114221_100459</name>
    <name evidence="1" type="ORF">BECKFM1743C_GA0114222_100479</name>
</gene>
<evidence type="ECO:0000313" key="1">
    <source>
        <dbReference type="EMBL" id="VFJ47596.1"/>
    </source>
</evidence>
<dbReference type="EMBL" id="CAADEZ010000062">
    <property type="protein sequence ID" value="VFJ48721.1"/>
    <property type="molecule type" value="Genomic_DNA"/>
</dbReference>
<dbReference type="AlphaFoldDB" id="A0A450VS35"/>
<sequence>MTNMYGFSRKVVERLQLVHSHEIEQLQLADLPLGAISYLNRDMAPNHMANLGAFTTPTAAIRGSVQ</sequence>
<accession>A0A450VS35</accession>
<dbReference type="EMBL" id="CAADFA010000047">
    <property type="protein sequence ID" value="VFJ47596.1"/>
    <property type="molecule type" value="Genomic_DNA"/>
</dbReference>
<proteinExistence type="predicted"/>
<evidence type="ECO:0000313" key="2">
    <source>
        <dbReference type="EMBL" id="VFJ48721.1"/>
    </source>
</evidence>